<dbReference type="InterPro" id="IPR050534">
    <property type="entry name" value="Coronavir_polyprotein_1ab"/>
</dbReference>
<dbReference type="Proteomes" id="UP000005092">
    <property type="component" value="Unassembled WGS sequence"/>
</dbReference>
<sequence>MQFSPVQSAAIDTVAGWFYYASADRPVFRIFGFAGTGKTTLARHFADQVDGRVHYAAFTGKAAMVMRKNGCENATTIHSTIYNFDLDENTGRTSFKLKPKFELQGIKLFIIDECSMVDEDLGKDLLSFGIPVLVLGDPAQLPPVKGGGFFTNADPDVMLTEIHRQAQENPILRAATAVREGRSLKYGNYGSLRIIGRGDVTSEIVLAHDQILVGVNRTRTAYNDRLRALAGYKTQMPEAGDTLVALKNDSTLGIFNGGLWKVLGLNQRSKGSLNDRCVRMSVKSLDFDNAAPVDVRVREEFFQGRGHEVDWKDLRGTQQFDFGYALTVHKSQGSQWDHVCLFDESSTFGADRGRHLYTGITRASETLTIVM</sequence>
<evidence type="ECO:0000313" key="4">
    <source>
        <dbReference type="EMBL" id="EJB02937.1"/>
    </source>
</evidence>
<evidence type="ECO:0000256" key="2">
    <source>
        <dbReference type="ARBA" id="ARBA00022840"/>
    </source>
</evidence>
<dbReference type="InterPro" id="IPR027417">
    <property type="entry name" value="P-loop_NTPase"/>
</dbReference>
<dbReference type="EMBL" id="JH719381">
    <property type="protein sequence ID" value="EJB02937.1"/>
    <property type="molecule type" value="Genomic_DNA"/>
</dbReference>
<evidence type="ECO:0000259" key="3">
    <source>
        <dbReference type="Pfam" id="PF13538"/>
    </source>
</evidence>
<evidence type="ECO:0000313" key="5">
    <source>
        <dbReference type="Proteomes" id="UP000005092"/>
    </source>
</evidence>
<dbReference type="AlphaFoldDB" id="I9N8B0"/>
<keyword evidence="1" id="KW-0547">Nucleotide-binding</keyword>
<dbReference type="InterPro" id="IPR027785">
    <property type="entry name" value="UvrD-like_helicase_C"/>
</dbReference>
<evidence type="ECO:0000256" key="1">
    <source>
        <dbReference type="ARBA" id="ARBA00022741"/>
    </source>
</evidence>
<dbReference type="SUPFAM" id="SSF52540">
    <property type="entry name" value="P-loop containing nucleoside triphosphate hydrolases"/>
    <property type="match status" value="2"/>
</dbReference>
<reference evidence="4 5" key="1">
    <citation type="submission" date="2012-02" db="EMBL/GenBank/DDBJ databases">
        <title>Improved High-Quality Draft Sequence of Rhizobium leguminosarum bv. trifolii WSM597.</title>
        <authorList>
            <consortium name="US DOE Joint Genome Institute"/>
            <person name="Lucas S."/>
            <person name="Han J."/>
            <person name="Lapidus A."/>
            <person name="Cheng J.-F."/>
            <person name="Goodwin L."/>
            <person name="Pitluck S."/>
            <person name="Peters L."/>
            <person name="Ovchinnikova G."/>
            <person name="Held B."/>
            <person name="Detter J.C."/>
            <person name="Han C."/>
            <person name="Tapia R."/>
            <person name="Land M."/>
            <person name="Hauser L."/>
            <person name="Kyrpides N."/>
            <person name="Ivanova N."/>
            <person name="Pagani I."/>
            <person name="Brau L."/>
            <person name="Yates R."/>
            <person name="O'Hara G."/>
            <person name="Rui T."/>
            <person name="Howieson J."/>
            <person name="Reeve W."/>
            <person name="Woyke T."/>
        </authorList>
    </citation>
    <scope>NUCLEOTIDE SEQUENCE [LARGE SCALE GENOMIC DNA]</scope>
    <source>
        <strain evidence="4 5">WSM597</strain>
    </source>
</reference>
<dbReference type="HOGENOM" id="CLU_643819_0_0_5"/>
<keyword evidence="2" id="KW-0067">ATP-binding</keyword>
<dbReference type="PANTHER" id="PTHR43788:SF6">
    <property type="entry name" value="DNA HELICASE B"/>
    <property type="match status" value="1"/>
</dbReference>
<dbReference type="GO" id="GO:0005524">
    <property type="term" value="F:ATP binding"/>
    <property type="evidence" value="ECO:0007669"/>
    <property type="project" value="UniProtKB-KW"/>
</dbReference>
<dbReference type="OrthoDB" id="9803432at2"/>
<protein>
    <submittedName>
        <fullName evidence="4">Viral (Superfamily 1) RNA helicase</fullName>
    </submittedName>
</protein>
<keyword evidence="4" id="KW-0378">Hydrolase</keyword>
<keyword evidence="4" id="KW-0347">Helicase</keyword>
<dbReference type="Pfam" id="PF13604">
    <property type="entry name" value="AAA_30"/>
    <property type="match status" value="1"/>
</dbReference>
<feature type="domain" description="UvrD-like helicase C-terminal" evidence="3">
    <location>
        <begin position="323"/>
        <end position="370"/>
    </location>
</feature>
<dbReference type="GO" id="GO:0003678">
    <property type="term" value="F:DNA helicase activity"/>
    <property type="evidence" value="ECO:0007669"/>
    <property type="project" value="UniProtKB-ARBA"/>
</dbReference>
<name>I9N8B0_RHILT</name>
<dbReference type="Pfam" id="PF13538">
    <property type="entry name" value="UvrD_C_2"/>
    <property type="match status" value="1"/>
</dbReference>
<dbReference type="RefSeq" id="WP_003586858.1">
    <property type="nucleotide sequence ID" value="NZ_JH719381.1"/>
</dbReference>
<dbReference type="PANTHER" id="PTHR43788">
    <property type="entry name" value="DNA2/NAM7 HELICASE FAMILY MEMBER"/>
    <property type="match status" value="1"/>
</dbReference>
<dbReference type="CDD" id="cd18809">
    <property type="entry name" value="SF1_C_RecD"/>
    <property type="match status" value="1"/>
</dbReference>
<gene>
    <name evidence="4" type="ORF">Rleg9DRAFT_1752</name>
</gene>
<organism evidence="4 5">
    <name type="scientific">Rhizobium leguminosarum bv. trifolii WSM597</name>
    <dbReference type="NCBI Taxonomy" id="754764"/>
    <lineage>
        <taxon>Bacteria</taxon>
        <taxon>Pseudomonadati</taxon>
        <taxon>Pseudomonadota</taxon>
        <taxon>Alphaproteobacteria</taxon>
        <taxon>Hyphomicrobiales</taxon>
        <taxon>Rhizobiaceae</taxon>
        <taxon>Rhizobium/Agrobacterium group</taxon>
        <taxon>Rhizobium</taxon>
    </lineage>
</organism>
<accession>I9N8B0</accession>
<dbReference type="Gene3D" id="3.40.50.300">
    <property type="entry name" value="P-loop containing nucleotide triphosphate hydrolases"/>
    <property type="match status" value="2"/>
</dbReference>
<proteinExistence type="predicted"/>